<evidence type="ECO:0000256" key="1">
    <source>
        <dbReference type="ARBA" id="ARBA00009986"/>
    </source>
</evidence>
<evidence type="ECO:0000259" key="3">
    <source>
        <dbReference type="Pfam" id="PF00171"/>
    </source>
</evidence>
<gene>
    <name evidence="4" type="primary">gabD_3</name>
    <name evidence="4" type="ORF">NCTC11227_01675</name>
</gene>
<sequence length="81" mass="8253">MARKVAPALAAGCSMIVRPDSQTPFSALALGELAIQAGMPAGVLQIVTGEPSVIGGVLTQDANIKKLSFTGSTRVGKLLME</sequence>
<dbReference type="InterPro" id="IPR016162">
    <property type="entry name" value="Ald_DH_N"/>
</dbReference>
<evidence type="ECO:0000313" key="4">
    <source>
        <dbReference type="EMBL" id="STY87656.1"/>
    </source>
</evidence>
<comment type="similarity">
    <text evidence="1">Belongs to the aldehyde dehydrogenase family.</text>
</comment>
<evidence type="ECO:0000256" key="2">
    <source>
        <dbReference type="ARBA" id="ARBA00023002"/>
    </source>
</evidence>
<proteinExistence type="inferred from homology"/>
<dbReference type="PANTHER" id="PTHR43353:SF5">
    <property type="entry name" value="SUCCINATE-SEMIALDEHYDE DEHYDROGENASE, MITOCHONDRIAL"/>
    <property type="match status" value="1"/>
</dbReference>
<evidence type="ECO:0000313" key="5">
    <source>
        <dbReference type="Proteomes" id="UP000255102"/>
    </source>
</evidence>
<feature type="domain" description="Aldehyde dehydrogenase" evidence="3">
    <location>
        <begin position="1"/>
        <end position="81"/>
    </location>
</feature>
<reference evidence="4 5" key="1">
    <citation type="submission" date="2018-06" db="EMBL/GenBank/DDBJ databases">
        <authorList>
            <consortium name="Pathogen Informatics"/>
            <person name="Doyle S."/>
        </authorList>
    </citation>
    <scope>NUCLEOTIDE SEQUENCE [LARGE SCALE GENOMIC DNA]</scope>
    <source>
        <strain evidence="4 5">NCTC11227</strain>
    </source>
</reference>
<keyword evidence="2 4" id="KW-0560">Oxidoreductase</keyword>
<organism evidence="4 5">
    <name type="scientific">Moraxella ovis</name>
    <dbReference type="NCBI Taxonomy" id="29433"/>
    <lineage>
        <taxon>Bacteria</taxon>
        <taxon>Pseudomonadati</taxon>
        <taxon>Pseudomonadota</taxon>
        <taxon>Gammaproteobacteria</taxon>
        <taxon>Moraxellales</taxon>
        <taxon>Moraxellaceae</taxon>
        <taxon>Moraxella</taxon>
    </lineage>
</organism>
<protein>
    <submittedName>
        <fullName evidence="4">Succinate-semialdehyde dehydrogenase [NADP(+)] GabD</fullName>
        <ecNumber evidence="4">1.2.1.79</ecNumber>
    </submittedName>
</protein>
<dbReference type="AlphaFoldDB" id="A0A2X1TP19"/>
<dbReference type="GO" id="GO:0005829">
    <property type="term" value="C:cytosol"/>
    <property type="evidence" value="ECO:0007669"/>
    <property type="project" value="TreeGrafter"/>
</dbReference>
<dbReference type="InterPro" id="IPR016161">
    <property type="entry name" value="Ald_DH/histidinol_DH"/>
</dbReference>
<dbReference type="Pfam" id="PF00171">
    <property type="entry name" value="Aldedh"/>
    <property type="match status" value="1"/>
</dbReference>
<dbReference type="EC" id="1.2.1.79" evidence="4"/>
<dbReference type="GO" id="GO:0036243">
    <property type="term" value="F:succinate-semialdehyde dehydrogenase (NADP+) activity"/>
    <property type="evidence" value="ECO:0007669"/>
    <property type="project" value="UniProtKB-EC"/>
</dbReference>
<dbReference type="PANTHER" id="PTHR43353">
    <property type="entry name" value="SUCCINATE-SEMIALDEHYDE DEHYDROGENASE, MITOCHONDRIAL"/>
    <property type="match status" value="1"/>
</dbReference>
<dbReference type="GO" id="GO:0009450">
    <property type="term" value="P:gamma-aminobutyric acid catabolic process"/>
    <property type="evidence" value="ECO:0007669"/>
    <property type="project" value="TreeGrafter"/>
</dbReference>
<dbReference type="SUPFAM" id="SSF53720">
    <property type="entry name" value="ALDH-like"/>
    <property type="match status" value="1"/>
</dbReference>
<accession>A0A2X1TP19</accession>
<dbReference type="Proteomes" id="UP000255102">
    <property type="component" value="Unassembled WGS sequence"/>
</dbReference>
<dbReference type="EMBL" id="UGPW01000001">
    <property type="protein sequence ID" value="STY87656.1"/>
    <property type="molecule type" value="Genomic_DNA"/>
</dbReference>
<dbReference type="GO" id="GO:0004777">
    <property type="term" value="F:succinate-semialdehyde dehydrogenase (NAD+) activity"/>
    <property type="evidence" value="ECO:0007669"/>
    <property type="project" value="TreeGrafter"/>
</dbReference>
<name>A0A2X1TP19_9GAMM</name>
<dbReference type="InterPro" id="IPR050740">
    <property type="entry name" value="Aldehyde_DH_Superfamily"/>
</dbReference>
<dbReference type="Gene3D" id="3.40.605.10">
    <property type="entry name" value="Aldehyde Dehydrogenase, Chain A, domain 1"/>
    <property type="match status" value="1"/>
</dbReference>
<dbReference type="InterPro" id="IPR015590">
    <property type="entry name" value="Aldehyde_DH_dom"/>
</dbReference>